<dbReference type="Gene3D" id="1.10.10.60">
    <property type="entry name" value="Homeodomain-like"/>
    <property type="match status" value="2"/>
</dbReference>
<feature type="compositionally biased region" description="Low complexity" evidence="4">
    <location>
        <begin position="88"/>
        <end position="101"/>
    </location>
</feature>
<feature type="compositionally biased region" description="Basic and acidic residues" evidence="4">
    <location>
        <begin position="392"/>
        <end position="402"/>
    </location>
</feature>
<feature type="compositionally biased region" description="Low complexity" evidence="4">
    <location>
        <begin position="534"/>
        <end position="545"/>
    </location>
</feature>
<organism evidence="5 6">
    <name type="scientific">Edaphochlamys debaryana</name>
    <dbReference type="NCBI Taxonomy" id="47281"/>
    <lineage>
        <taxon>Eukaryota</taxon>
        <taxon>Viridiplantae</taxon>
        <taxon>Chlorophyta</taxon>
        <taxon>core chlorophytes</taxon>
        <taxon>Chlorophyceae</taxon>
        <taxon>CS clade</taxon>
        <taxon>Chlamydomonadales</taxon>
        <taxon>Chlamydomonadales incertae sedis</taxon>
        <taxon>Edaphochlamys</taxon>
    </lineage>
</organism>
<evidence type="ECO:0000256" key="1">
    <source>
        <dbReference type="ARBA" id="ARBA00023015"/>
    </source>
</evidence>
<feature type="region of interest" description="Disordered" evidence="4">
    <location>
        <begin position="259"/>
        <end position="351"/>
    </location>
</feature>
<protein>
    <recommendedName>
        <fullName evidence="7">HTH myb-type domain-containing protein</fullName>
    </recommendedName>
</protein>
<feature type="compositionally biased region" description="Polar residues" evidence="4">
    <location>
        <begin position="337"/>
        <end position="351"/>
    </location>
</feature>
<comment type="caution">
    <text evidence="5">The sequence shown here is derived from an EMBL/GenBank/DDBJ whole genome shotgun (WGS) entry which is preliminary data.</text>
</comment>
<feature type="compositionally biased region" description="Pro residues" evidence="4">
    <location>
        <begin position="208"/>
        <end position="221"/>
    </location>
</feature>
<feature type="compositionally biased region" description="Polar residues" evidence="4">
    <location>
        <begin position="196"/>
        <end position="207"/>
    </location>
</feature>
<dbReference type="GO" id="GO:0003677">
    <property type="term" value="F:DNA binding"/>
    <property type="evidence" value="ECO:0007669"/>
    <property type="project" value="InterPro"/>
</dbReference>
<dbReference type="PANTHER" id="PTHR31499">
    <property type="entry name" value="MYB FAMILY TRANSCRIPTION FACTOR PHL11"/>
    <property type="match status" value="1"/>
</dbReference>
<feature type="compositionally biased region" description="Low complexity" evidence="4">
    <location>
        <begin position="799"/>
        <end position="810"/>
    </location>
</feature>
<feature type="region of interest" description="Disordered" evidence="4">
    <location>
        <begin position="927"/>
        <end position="1013"/>
    </location>
</feature>
<feature type="compositionally biased region" description="Acidic residues" evidence="4">
    <location>
        <begin position="947"/>
        <end position="963"/>
    </location>
</feature>
<feature type="region of interest" description="Disordered" evidence="4">
    <location>
        <begin position="474"/>
        <end position="545"/>
    </location>
</feature>
<dbReference type="InterPro" id="IPR006447">
    <property type="entry name" value="Myb_dom_plants"/>
</dbReference>
<evidence type="ECO:0000313" key="5">
    <source>
        <dbReference type="EMBL" id="KAG2494322.1"/>
    </source>
</evidence>
<feature type="compositionally biased region" description="Low complexity" evidence="4">
    <location>
        <begin position="516"/>
        <end position="526"/>
    </location>
</feature>
<feature type="region of interest" description="Disordered" evidence="4">
    <location>
        <begin position="709"/>
        <end position="836"/>
    </location>
</feature>
<feature type="compositionally biased region" description="Low complexity" evidence="4">
    <location>
        <begin position="259"/>
        <end position="273"/>
    </location>
</feature>
<keyword evidence="2" id="KW-0804">Transcription</keyword>
<proteinExistence type="predicted"/>
<feature type="compositionally biased region" description="Basic and acidic residues" evidence="4">
    <location>
        <begin position="927"/>
        <end position="946"/>
    </location>
</feature>
<evidence type="ECO:0000256" key="2">
    <source>
        <dbReference type="ARBA" id="ARBA00023163"/>
    </source>
</evidence>
<evidence type="ECO:0000256" key="4">
    <source>
        <dbReference type="SAM" id="MobiDB-lite"/>
    </source>
</evidence>
<dbReference type="AlphaFoldDB" id="A0A836BZU5"/>
<keyword evidence="3" id="KW-0539">Nucleus</keyword>
<gene>
    <name evidence="5" type="ORF">HYH03_007380</name>
</gene>
<feature type="compositionally biased region" description="Low complexity" evidence="4">
    <location>
        <begin position="474"/>
        <end position="485"/>
    </location>
</feature>
<keyword evidence="1" id="KW-0805">Transcription regulation</keyword>
<sequence length="1199" mass="122542">MEHFPADAFSQRLGLLPVVKAESIDDGLGVGPALAATLPGAFVLNGSWAAALGWVAAADITVGWSRGAEGATEDGPGLDRPRPAGVPAAAAAAISASAGRMTPPPPPEEPATARMGGRRSFVGLPLEERVGLLLGARRTAAGSCGRGGEPSPDGSVSAGAGPDHILSRRGSDVGNGECKQRLSSSNGYTGCPTKLRGSSASVDTTLTPPAPWQSPMRPPGPSARVHLAQPHAAIGQVPDGQLPLNPRLAAPALGELINRRPSAPSLSPLRSQRVQQGLATPARASPGGGSSRQRAAVPEAPQRRRSSCTGSVRLGATPACASTPAADPLPMTPAPPLSSTQHSRHQGVQQPQSTAAYDLLSPSVQLLLSQIRQLRAPRQAVPGAGAGSQPEHNSRRLSEPLSREAQQCLAVPVVYSTGDAAGAQPLYLSNRSGVGGGSSKGAAGRDSLAGQGAMQSRQGSPGAVMTAVAATAAATGGDGGASSSAGGNGQQPPLTGGQAGAAHWGRIVGPSGNPGPGAAVQAAVGARPPPPQEQPTSPRRSAAGSVPNALPAVNLLLPAKRHCMHIPVEAAALILPYGAGTMDQPIYPLWLRLLLDPGGGRPPVPYTSAFLQPSTDVCGITHWFFGLGPALRQLGIAPLGAEGPPAMVRLVGLPDGTLVMSAAGDPAVAGAATAADHAGPEEGVELGARRQADRLVGVGGVMEAGSAGSHASADVAAPATAAPGGDSQRDRNSESVTEWRGGAGGSGDVDVEVQPAGARPAGVFKHGPYAAGNGGPRQAARRRRGSNRPALAGRAVRDATPAITVAAKAAPPSPPPAGDVGRGGEAAADGGGEDEAPWLELSASDLTQCRVFIPCAVSRLLLRPGDSPPRWGQLLVDLSQGMRAVFQALAQAACPLVPGSWFQLRPLRPGWASEPVPEMELVVWRPEGEGLQRGDRGGGKGDGRELGEDDPLTDEDAGTEAEEEAARSGKRRRLQADPQGCHRPSLPGAGAPERASAMQARSGSPGTGGCDGKDMYDGSCILISDDEEHEDQQLPGPRQELHALTASGPAASASRARALLPTTPGILWTPALHSRFLQAVNTLGGVERATAGQILPLMRVEGLTVQNVDAHLYGHRQRLRTLREGAANPQKAEFYDSGRIRWTAPLHARFMQAVTTLGGLQWASPSSILLLMQVKGLTRVHVQNRLNGCREKARRQKGS</sequence>
<feature type="compositionally biased region" description="Low complexity" evidence="4">
    <location>
        <begin position="709"/>
        <end position="726"/>
    </location>
</feature>
<feature type="region of interest" description="Disordered" evidence="4">
    <location>
        <begin position="68"/>
        <end position="115"/>
    </location>
</feature>
<feature type="region of interest" description="Disordered" evidence="4">
    <location>
        <begin position="378"/>
        <end position="403"/>
    </location>
</feature>
<feature type="region of interest" description="Disordered" evidence="4">
    <location>
        <begin position="140"/>
        <end position="224"/>
    </location>
</feature>
<dbReference type="PANTHER" id="PTHR31499:SF80">
    <property type="entry name" value="HTH MYB-TYPE DOMAIN-CONTAINING PROTEIN"/>
    <property type="match status" value="1"/>
</dbReference>
<dbReference type="EMBL" id="JAEHOE010000031">
    <property type="protein sequence ID" value="KAG2494322.1"/>
    <property type="molecule type" value="Genomic_DNA"/>
</dbReference>
<keyword evidence="6" id="KW-1185">Reference proteome</keyword>
<dbReference type="InterPro" id="IPR009057">
    <property type="entry name" value="Homeodomain-like_sf"/>
</dbReference>
<dbReference type="GO" id="GO:0003700">
    <property type="term" value="F:DNA-binding transcription factor activity"/>
    <property type="evidence" value="ECO:0007669"/>
    <property type="project" value="InterPro"/>
</dbReference>
<accession>A0A836BZU5</accession>
<name>A0A836BZU5_9CHLO</name>
<dbReference type="Proteomes" id="UP000612055">
    <property type="component" value="Unassembled WGS sequence"/>
</dbReference>
<dbReference type="NCBIfam" id="TIGR01557">
    <property type="entry name" value="myb_SHAQKYF"/>
    <property type="match status" value="2"/>
</dbReference>
<feature type="region of interest" description="Disordered" evidence="4">
    <location>
        <begin position="435"/>
        <end position="462"/>
    </location>
</feature>
<reference evidence="5" key="1">
    <citation type="journal article" date="2020" name="bioRxiv">
        <title>Comparative genomics of Chlamydomonas.</title>
        <authorList>
            <person name="Craig R.J."/>
            <person name="Hasan A.R."/>
            <person name="Ness R.W."/>
            <person name="Keightley P.D."/>
        </authorList>
    </citation>
    <scope>NUCLEOTIDE SEQUENCE</scope>
    <source>
        <strain evidence="5">CCAP 11/70</strain>
    </source>
</reference>
<dbReference type="SUPFAM" id="SSF46689">
    <property type="entry name" value="Homeodomain-like"/>
    <property type="match status" value="2"/>
</dbReference>
<evidence type="ECO:0008006" key="7">
    <source>
        <dbReference type="Google" id="ProtNLM"/>
    </source>
</evidence>
<evidence type="ECO:0000256" key="3">
    <source>
        <dbReference type="ARBA" id="ARBA00023242"/>
    </source>
</evidence>
<dbReference type="InterPro" id="IPR046955">
    <property type="entry name" value="PHR1-like"/>
</dbReference>
<evidence type="ECO:0000313" key="6">
    <source>
        <dbReference type="Proteomes" id="UP000612055"/>
    </source>
</evidence>